<dbReference type="PANTHER" id="PTHR42709">
    <property type="entry name" value="ALKALINE PHOSPHATASE LIKE PROTEIN"/>
    <property type="match status" value="1"/>
</dbReference>
<keyword evidence="2" id="KW-1133">Transmembrane helix</keyword>
<name>A0A2N5HF55_9BACI</name>
<dbReference type="InterPro" id="IPR032816">
    <property type="entry name" value="VTT_dom"/>
</dbReference>
<dbReference type="AlphaFoldDB" id="A0A2N5HF55"/>
<reference evidence="4 5" key="1">
    <citation type="submission" date="2017-11" db="EMBL/GenBank/DDBJ databases">
        <title>Comparitive Functional Genomics of Dry Heat Resistant strains isolated from the Viking Spacecraft.</title>
        <authorList>
            <person name="Seuylemezian A."/>
            <person name="Cooper K."/>
            <person name="Vaishampayan P."/>
        </authorList>
    </citation>
    <scope>NUCLEOTIDE SEQUENCE [LARGE SCALE GENOMIC DNA]</scope>
    <source>
        <strain evidence="4 5">V32-6</strain>
    </source>
</reference>
<comment type="similarity">
    <text evidence="1">Belongs to the DedA family.</text>
</comment>
<keyword evidence="2" id="KW-0812">Transmembrane</keyword>
<dbReference type="PANTHER" id="PTHR42709:SF9">
    <property type="entry name" value="ALKALINE PHOSPHATASE LIKE PROTEIN"/>
    <property type="match status" value="1"/>
</dbReference>
<sequence length="197" mass="22399">MTIESILNYINVYGYVVIFICLFFGIVGIPAPEESLLFLIGVLCGKHKLSLDLCMIASMLGVFTGMLSAYACGKYMGYPFIKRFGKYVGITEERWEKAVAFYSKNVMKTIMFGFYLPGLRQISPYFAGITKIPFRKFGLLSLFGAILWTIPVMSAGFFAGKIFYINPAYIPFAGIVSFLLFLTYVWFRKRKRTRLTS</sequence>
<accession>A0A2N5HF55</accession>
<organism evidence="4 5">
    <name type="scientific">Neobacillus cucumis</name>
    <dbReference type="NCBI Taxonomy" id="1740721"/>
    <lineage>
        <taxon>Bacteria</taxon>
        <taxon>Bacillati</taxon>
        <taxon>Bacillota</taxon>
        <taxon>Bacilli</taxon>
        <taxon>Bacillales</taxon>
        <taxon>Bacillaceae</taxon>
        <taxon>Neobacillus</taxon>
    </lineage>
</organism>
<feature type="transmembrane region" description="Helical" evidence="2">
    <location>
        <begin position="49"/>
        <end position="73"/>
    </location>
</feature>
<dbReference type="InterPro" id="IPR051311">
    <property type="entry name" value="DedA_domain"/>
</dbReference>
<evidence type="ECO:0000313" key="5">
    <source>
        <dbReference type="Proteomes" id="UP000234950"/>
    </source>
</evidence>
<dbReference type="RefSeq" id="WP_101648262.1">
    <property type="nucleotide sequence ID" value="NZ_PGVE01000047.1"/>
</dbReference>
<gene>
    <name evidence="4" type="ORF">CVD27_12625</name>
</gene>
<comment type="caution">
    <text evidence="4">The sequence shown here is derived from an EMBL/GenBank/DDBJ whole genome shotgun (WGS) entry which is preliminary data.</text>
</comment>
<feature type="transmembrane region" description="Helical" evidence="2">
    <location>
        <begin position="139"/>
        <end position="163"/>
    </location>
</feature>
<keyword evidence="2" id="KW-0472">Membrane</keyword>
<proteinExistence type="inferred from homology"/>
<dbReference type="GO" id="GO:0005886">
    <property type="term" value="C:plasma membrane"/>
    <property type="evidence" value="ECO:0007669"/>
    <property type="project" value="TreeGrafter"/>
</dbReference>
<feature type="transmembrane region" description="Helical" evidence="2">
    <location>
        <begin position="169"/>
        <end position="187"/>
    </location>
</feature>
<dbReference type="Pfam" id="PF09335">
    <property type="entry name" value="VTT_dom"/>
    <property type="match status" value="1"/>
</dbReference>
<dbReference type="OrthoDB" id="9782291at2"/>
<feature type="transmembrane region" description="Helical" evidence="2">
    <location>
        <begin position="12"/>
        <end position="29"/>
    </location>
</feature>
<keyword evidence="5" id="KW-1185">Reference proteome</keyword>
<dbReference type="EMBL" id="PGVE01000047">
    <property type="protein sequence ID" value="PLS04159.1"/>
    <property type="molecule type" value="Genomic_DNA"/>
</dbReference>
<protein>
    <submittedName>
        <fullName evidence="4">DedA family protein</fullName>
    </submittedName>
</protein>
<evidence type="ECO:0000259" key="3">
    <source>
        <dbReference type="Pfam" id="PF09335"/>
    </source>
</evidence>
<feature type="domain" description="VTT" evidence="3">
    <location>
        <begin position="32"/>
        <end position="156"/>
    </location>
</feature>
<evidence type="ECO:0000313" key="4">
    <source>
        <dbReference type="EMBL" id="PLS04159.1"/>
    </source>
</evidence>
<dbReference type="Proteomes" id="UP000234950">
    <property type="component" value="Unassembled WGS sequence"/>
</dbReference>
<evidence type="ECO:0000256" key="1">
    <source>
        <dbReference type="ARBA" id="ARBA00010792"/>
    </source>
</evidence>
<evidence type="ECO:0000256" key="2">
    <source>
        <dbReference type="SAM" id="Phobius"/>
    </source>
</evidence>